<evidence type="ECO:0000313" key="2">
    <source>
        <dbReference type="Proteomes" id="UP000000383"/>
    </source>
</evidence>
<dbReference type="AlphaFoldDB" id="D7DM11"/>
<sequence>MLTDITKSQKEYGKFTIEQIHAFINLAPLLQQARSEYLIKLRQNPSKLKVTMPDPISWSYAYELSINEHIAKVVELCGESSAIIDFSNAADPQQAVIDAIKYDSPLTPDSSTPVQSILALTEPLACSFECMIIYGRYIHDIFAEVKADVDGAMSWLFKAIRIDPNIITSSTFQDHLCRAILLDDKEFLNESQKALKGKTGSQAKYLNDFRFLMQLLSESNASDLSDKKINELVIDLGIYANTSSAQHNISELIRKHKKIGNHFKF</sequence>
<accession>D7DM11</accession>
<dbReference type="STRING" id="666681.M301_2342"/>
<protein>
    <submittedName>
        <fullName evidence="1">Uncharacterized protein</fullName>
    </submittedName>
</protein>
<keyword evidence="2" id="KW-1185">Reference proteome</keyword>
<dbReference type="RefSeq" id="WP_013149013.1">
    <property type="nucleotide sequence ID" value="NC_014207.1"/>
</dbReference>
<dbReference type="EMBL" id="CP002056">
    <property type="protein sequence ID" value="ADI30705.1"/>
    <property type="molecule type" value="Genomic_DNA"/>
</dbReference>
<dbReference type="HOGENOM" id="CLU_1048933_0_0_4"/>
<gene>
    <name evidence="1" type="ordered locus">M301_2342</name>
</gene>
<organism evidence="1 2">
    <name type="scientific">Methylotenera versatilis (strain 301)</name>
    <dbReference type="NCBI Taxonomy" id="666681"/>
    <lineage>
        <taxon>Bacteria</taxon>
        <taxon>Pseudomonadati</taxon>
        <taxon>Pseudomonadota</taxon>
        <taxon>Betaproteobacteria</taxon>
        <taxon>Nitrosomonadales</taxon>
        <taxon>Methylophilaceae</taxon>
        <taxon>Methylotenera</taxon>
    </lineage>
</organism>
<proteinExistence type="predicted"/>
<name>D7DM11_METV0</name>
<evidence type="ECO:0000313" key="1">
    <source>
        <dbReference type="EMBL" id="ADI30705.1"/>
    </source>
</evidence>
<dbReference type="Proteomes" id="UP000000383">
    <property type="component" value="Chromosome"/>
</dbReference>
<reference evidence="2" key="1">
    <citation type="submission" date="2010-05" db="EMBL/GenBank/DDBJ databases">
        <title>Complete sequence of Methylotenera sp. 301.</title>
        <authorList>
            <person name="Lucas S."/>
            <person name="Copeland A."/>
            <person name="Lapidus A."/>
            <person name="Cheng J.-F."/>
            <person name="Bruce D."/>
            <person name="Goodwin L."/>
            <person name="Pitluck S."/>
            <person name="Clum A."/>
            <person name="Land M."/>
            <person name="Hauser L."/>
            <person name="Kyrpides N."/>
            <person name="Ivanova N."/>
            <person name="Chistoservova L."/>
            <person name="Kalyuzhnaya M."/>
            <person name="Woyke T."/>
        </authorList>
    </citation>
    <scope>NUCLEOTIDE SEQUENCE [LARGE SCALE GENOMIC DNA]</scope>
    <source>
        <strain evidence="2">301</strain>
    </source>
</reference>
<dbReference type="KEGG" id="meh:M301_2342"/>
<reference evidence="1 2" key="2">
    <citation type="journal article" date="2011" name="J. Bacteriol.">
        <title>Genomes of three methylotrophs from a single niche uncover genetic and metabolic divergence of Methylophilaceae.</title>
        <authorList>
            <person name="Lapidus A."/>
            <person name="Clum A."/>
            <person name="Labutti K."/>
            <person name="Kaluzhnaya M.G."/>
            <person name="Lim S."/>
            <person name="Beck D.A."/>
            <person name="Glavina Del Rio T."/>
            <person name="Nolan M."/>
            <person name="Mavromatis K."/>
            <person name="Huntemann M."/>
            <person name="Lucas S."/>
            <person name="Lidstrom M.E."/>
            <person name="Ivanova N."/>
            <person name="Chistoserdova L."/>
        </authorList>
    </citation>
    <scope>NUCLEOTIDE SEQUENCE [LARGE SCALE GENOMIC DNA]</scope>
    <source>
        <strain evidence="1 2">301</strain>
    </source>
</reference>